<dbReference type="Gene3D" id="2.60.120.430">
    <property type="entry name" value="Galactose-binding lectin"/>
    <property type="match status" value="1"/>
</dbReference>
<dbReference type="EMBL" id="LHPG02000007">
    <property type="protein sequence ID" value="PRW57052.1"/>
    <property type="molecule type" value="Genomic_DNA"/>
</dbReference>
<dbReference type="Proteomes" id="UP000239899">
    <property type="component" value="Unassembled WGS sequence"/>
</dbReference>
<feature type="region of interest" description="Disordered" evidence="1">
    <location>
        <begin position="580"/>
        <end position="604"/>
    </location>
</feature>
<feature type="domain" description="NAD(P)-binding" evidence="3">
    <location>
        <begin position="115"/>
        <end position="189"/>
    </location>
</feature>
<accession>A0A2P6TSK9</accession>
<gene>
    <name evidence="4" type="ORF">C2E21_3793</name>
</gene>
<proteinExistence type="predicted"/>
<evidence type="ECO:0000256" key="1">
    <source>
        <dbReference type="SAM" id="MobiDB-lite"/>
    </source>
</evidence>
<dbReference type="InterPro" id="IPR013857">
    <property type="entry name" value="NADH-UbQ_OxRdtase-assoc_prot30"/>
</dbReference>
<sequence>MQSALSAPSRVSGLGRRAVAAGGRSRRALTVRAAGGDGKPGERQPWEFGRFLNTVLYFNRPPTPGEVLRKLFGGTAAPSASAGSTTGAMSGVVQTLIPPSGGAPPSEPGVVLVTGATGGTGRRVVARLLARGRRVRALVRDVQKARQLLAGLPAGTGGSLELVAADVTQRQTLLPEMFEGVRQVVTCSAVTVAPKEGDADRSKYFQGIKFYDPQIVGDTPESVEWRGIQHLLGALRDRVGASGSTVYAPDGSGAIEGWGSLDDVVMGGVSQSNFSIIQGAGEDGGPAGVFAGNVTTANNGGFASVRCRNIEPPLDLSAYEGLELQVKGNGLRYKCIIRTDPGWDAVGYTLAFDTQDSGWQTVRLPFKDFKPVFRARTMPGMPALNPANICSVQLMFSKFEQDSALNPTFREGPFSLPLQRISGYASAATPPRWVHVSSSGVTRPGRPGIDIEKEPPAVRMNEMLGGILDYKLKAEDELRASGVPFAIVRPTALTEEAGGMPVVVEQGDTLKGKISREDVAELCVALLEQPAARDTTFEVGSTVPFSQPWSEADAAAARTQRNWGQLLGGLRQRVTGKTIDGKYLGTEPEPEAQPAAKSEASAAV</sequence>
<dbReference type="Pfam" id="PF08547">
    <property type="entry name" value="CIA30"/>
    <property type="match status" value="1"/>
</dbReference>
<evidence type="ECO:0000259" key="2">
    <source>
        <dbReference type="Pfam" id="PF08547"/>
    </source>
</evidence>
<dbReference type="OrthoDB" id="426386at2759"/>
<reference evidence="4 5" key="1">
    <citation type="journal article" date="2018" name="Plant J.">
        <title>Genome sequences of Chlorella sorokiniana UTEX 1602 and Micractinium conductrix SAG 241.80: implications to maltose excretion by a green alga.</title>
        <authorList>
            <person name="Arriola M.B."/>
            <person name="Velmurugan N."/>
            <person name="Zhang Y."/>
            <person name="Plunkett M.H."/>
            <person name="Hondzo H."/>
            <person name="Barney B.M."/>
        </authorList>
    </citation>
    <scope>NUCLEOTIDE SEQUENCE [LARGE SCALE GENOMIC DNA]</scope>
    <source>
        <strain evidence="5">UTEX 1602</strain>
    </source>
</reference>
<dbReference type="Pfam" id="PF13460">
    <property type="entry name" value="NAD_binding_10"/>
    <property type="match status" value="2"/>
</dbReference>
<dbReference type="SUPFAM" id="SSF49785">
    <property type="entry name" value="Galactose-binding domain-like"/>
    <property type="match status" value="1"/>
</dbReference>
<protein>
    <submittedName>
        <fullName evidence="4">NAD(P)-binding Rossmann-fold superfamily</fullName>
    </submittedName>
</protein>
<evidence type="ECO:0000313" key="5">
    <source>
        <dbReference type="Proteomes" id="UP000239899"/>
    </source>
</evidence>
<dbReference type="InterPro" id="IPR036291">
    <property type="entry name" value="NAD(P)-bd_dom_sf"/>
</dbReference>
<organism evidence="4 5">
    <name type="scientific">Chlorella sorokiniana</name>
    <name type="common">Freshwater green alga</name>
    <dbReference type="NCBI Taxonomy" id="3076"/>
    <lineage>
        <taxon>Eukaryota</taxon>
        <taxon>Viridiplantae</taxon>
        <taxon>Chlorophyta</taxon>
        <taxon>core chlorophytes</taxon>
        <taxon>Trebouxiophyceae</taxon>
        <taxon>Chlorellales</taxon>
        <taxon>Chlorellaceae</taxon>
        <taxon>Chlorella clade</taxon>
        <taxon>Chlorella</taxon>
    </lineage>
</organism>
<dbReference type="SUPFAM" id="SSF51735">
    <property type="entry name" value="NAD(P)-binding Rossmann-fold domains"/>
    <property type="match status" value="1"/>
</dbReference>
<dbReference type="InterPro" id="IPR016040">
    <property type="entry name" value="NAD(P)-bd_dom"/>
</dbReference>
<feature type="domain" description="NADH:ubiquinone oxidoreductase intermediate-associated protein 30" evidence="2">
    <location>
        <begin position="255"/>
        <end position="416"/>
    </location>
</feature>
<keyword evidence="5" id="KW-1185">Reference proteome</keyword>
<feature type="compositionally biased region" description="Low complexity" evidence="1">
    <location>
        <begin position="592"/>
        <end position="604"/>
    </location>
</feature>
<dbReference type="PANTHER" id="PTHR15020">
    <property type="entry name" value="FLAVIN REDUCTASE-RELATED"/>
    <property type="match status" value="1"/>
</dbReference>
<evidence type="ECO:0000313" key="4">
    <source>
        <dbReference type="EMBL" id="PRW57052.1"/>
    </source>
</evidence>
<dbReference type="PANTHER" id="PTHR15020:SF50">
    <property type="entry name" value="UPF0659 PROTEIN YMR090W"/>
    <property type="match status" value="1"/>
</dbReference>
<comment type="caution">
    <text evidence="4">The sequence shown here is derived from an EMBL/GenBank/DDBJ whole genome shotgun (WGS) entry which is preliminary data.</text>
</comment>
<name>A0A2P6TSK9_CHLSO</name>
<feature type="domain" description="NAD(P)-binding" evidence="3">
    <location>
        <begin position="425"/>
        <end position="530"/>
    </location>
</feature>
<dbReference type="Gene3D" id="3.40.50.720">
    <property type="entry name" value="NAD(P)-binding Rossmann-like Domain"/>
    <property type="match status" value="2"/>
</dbReference>
<dbReference type="STRING" id="3076.A0A2P6TSK9"/>
<dbReference type="InterPro" id="IPR008979">
    <property type="entry name" value="Galactose-bd-like_sf"/>
</dbReference>
<dbReference type="AlphaFoldDB" id="A0A2P6TSK9"/>
<evidence type="ECO:0000259" key="3">
    <source>
        <dbReference type="Pfam" id="PF13460"/>
    </source>
</evidence>